<proteinExistence type="predicted"/>
<dbReference type="Proteomes" id="UP000283734">
    <property type="component" value="Unassembled WGS sequence"/>
</dbReference>
<evidence type="ECO:0000313" key="2">
    <source>
        <dbReference type="EMBL" id="RJG19464.1"/>
    </source>
</evidence>
<keyword evidence="1" id="KW-1133">Transmembrane helix</keyword>
<gene>
    <name evidence="2" type="ORF">D4A39_00930</name>
</gene>
<dbReference type="EMBL" id="QYYA01000001">
    <property type="protein sequence ID" value="RJG19464.1"/>
    <property type="molecule type" value="Genomic_DNA"/>
</dbReference>
<keyword evidence="1" id="KW-0812">Transmembrane</keyword>
<reference evidence="2 3" key="1">
    <citation type="submission" date="2018-09" db="EMBL/GenBank/DDBJ databases">
        <title>Alcanivorax profundi sp. nov., isolated from 1000 m-depth seawater of the Mariana Trench.</title>
        <authorList>
            <person name="Liu J."/>
        </authorList>
    </citation>
    <scope>NUCLEOTIDE SEQUENCE [LARGE SCALE GENOMIC DNA]</scope>
    <source>
        <strain evidence="2 3">MTEO17</strain>
    </source>
</reference>
<feature type="transmembrane region" description="Helical" evidence="1">
    <location>
        <begin position="84"/>
        <end position="112"/>
    </location>
</feature>
<protein>
    <submittedName>
        <fullName evidence="2">Uncharacterized protein</fullName>
    </submittedName>
</protein>
<feature type="transmembrane region" description="Helical" evidence="1">
    <location>
        <begin position="56"/>
        <end position="78"/>
    </location>
</feature>
<dbReference type="AlphaFoldDB" id="A0A418Y1P5"/>
<comment type="caution">
    <text evidence="2">The sequence shown here is derived from an EMBL/GenBank/DDBJ whole genome shotgun (WGS) entry which is preliminary data.</text>
</comment>
<keyword evidence="3" id="KW-1185">Reference proteome</keyword>
<feature type="transmembrane region" description="Helical" evidence="1">
    <location>
        <begin position="6"/>
        <end position="22"/>
    </location>
</feature>
<evidence type="ECO:0000256" key="1">
    <source>
        <dbReference type="SAM" id="Phobius"/>
    </source>
</evidence>
<keyword evidence="1" id="KW-0472">Membrane</keyword>
<dbReference type="OrthoDB" id="7065180at2"/>
<accession>A0A418Y1P5</accession>
<name>A0A418Y1P5_9GAMM</name>
<dbReference type="RefSeq" id="WP_119917336.1">
    <property type="nucleotide sequence ID" value="NZ_CAXGPP010000006.1"/>
</dbReference>
<organism evidence="2 3">
    <name type="scientific">Alcanivorax profundi</name>
    <dbReference type="NCBI Taxonomy" id="2338368"/>
    <lineage>
        <taxon>Bacteria</taxon>
        <taxon>Pseudomonadati</taxon>
        <taxon>Pseudomonadota</taxon>
        <taxon>Gammaproteobacteria</taxon>
        <taxon>Oceanospirillales</taxon>
        <taxon>Alcanivoracaceae</taxon>
        <taxon>Alcanivorax</taxon>
    </lineage>
</organism>
<sequence length="131" mass="14961">MTEKIAIFYLIVFIVLVTLRYMRPNIITFVAFSWFGPFPEEGETLSSFKARRIRYAFSWFVQFLAYFALLAILGIYFNSYFSEVFFLVASFAGTIGAGMAALACIGFSISWLKTIVVGPNPKFEYLAEHEI</sequence>
<evidence type="ECO:0000313" key="3">
    <source>
        <dbReference type="Proteomes" id="UP000283734"/>
    </source>
</evidence>